<dbReference type="InterPro" id="IPR019490">
    <property type="entry name" value="Glu6P/Mann6P_isomerase_C"/>
</dbReference>
<dbReference type="GO" id="GO:0097367">
    <property type="term" value="F:carbohydrate derivative binding"/>
    <property type="evidence" value="ECO:0007669"/>
    <property type="project" value="InterPro"/>
</dbReference>
<dbReference type="AlphaFoldDB" id="A0A1G2CEC0"/>
<dbReference type="GO" id="GO:0005975">
    <property type="term" value="P:carbohydrate metabolic process"/>
    <property type="evidence" value="ECO:0007669"/>
    <property type="project" value="InterPro"/>
</dbReference>
<comment type="similarity">
    <text evidence="1">Belongs to the PGI/PMI family.</text>
</comment>
<reference evidence="4 5" key="1">
    <citation type="journal article" date="2016" name="Nat. Commun.">
        <title>Thousands of microbial genomes shed light on interconnected biogeochemical processes in an aquifer system.</title>
        <authorList>
            <person name="Anantharaman K."/>
            <person name="Brown C.T."/>
            <person name="Hug L.A."/>
            <person name="Sharon I."/>
            <person name="Castelle C.J."/>
            <person name="Probst A.J."/>
            <person name="Thomas B.C."/>
            <person name="Singh A."/>
            <person name="Wilkins M.J."/>
            <person name="Karaoz U."/>
            <person name="Brodie E.L."/>
            <person name="Williams K.H."/>
            <person name="Hubbard S.S."/>
            <person name="Banfield J.F."/>
        </authorList>
    </citation>
    <scope>NUCLEOTIDE SEQUENCE [LARGE SCALE GENOMIC DNA]</scope>
</reference>
<dbReference type="Pfam" id="PF10432">
    <property type="entry name" value="bact-PGI_C"/>
    <property type="match status" value="1"/>
</dbReference>
<dbReference type="SUPFAM" id="SSF53697">
    <property type="entry name" value="SIS domain"/>
    <property type="match status" value="1"/>
</dbReference>
<sequence length="329" mass="37407">MIYDDIKNYHKQFAYEPKVENPVKLRHGARAAKKFVVVGMGGSHLAADLLKMWKPELDLLIWKSYGLPPLKDLKDRLVIVSSYSGTTEETIDAFNEAKKQRLALAVVAARGKLVALAEKWKVPYVQMPDFHMQPRMALGLSMKAMLALMGDKQGLAEASALGVHLRPSHEEHRGKDLAKRLHGSVPIIYASVQNSAIAENWKIKFNESAKIPAFWNVVPELNHNEMTGFDVKPRTTAISKNFHFVFLKDIVDDRRIARRMNVLEKLYHDRGFKVEVIMMQGKTPLQKIFDALILADWTSYYSGKLYEVDPEQVPMVEEFKKMIGKAQSS</sequence>
<gene>
    <name evidence="4" type="ORF">A2945_02940</name>
</gene>
<evidence type="ECO:0000256" key="1">
    <source>
        <dbReference type="ARBA" id="ARBA00010523"/>
    </source>
</evidence>
<evidence type="ECO:0000259" key="3">
    <source>
        <dbReference type="PROSITE" id="PS51464"/>
    </source>
</evidence>
<dbReference type="CDD" id="cd05637">
    <property type="entry name" value="SIS_PGI_PMI_2"/>
    <property type="match status" value="1"/>
</dbReference>
<proteinExistence type="inferred from homology"/>
<dbReference type="GO" id="GO:1901135">
    <property type="term" value="P:carbohydrate derivative metabolic process"/>
    <property type="evidence" value="ECO:0007669"/>
    <property type="project" value="InterPro"/>
</dbReference>
<name>A0A1G2CEC0_9BACT</name>
<accession>A0A1G2CEC0</accession>
<comment type="caution">
    <text evidence="4">The sequence shown here is derived from an EMBL/GenBank/DDBJ whole genome shotgun (WGS) entry which is preliminary data.</text>
</comment>
<protein>
    <recommendedName>
        <fullName evidence="3">SIS domain-containing protein</fullName>
    </recommendedName>
</protein>
<dbReference type="InterPro" id="IPR046348">
    <property type="entry name" value="SIS_dom_sf"/>
</dbReference>
<dbReference type="STRING" id="1798650.A2945_02940"/>
<dbReference type="PROSITE" id="PS51464">
    <property type="entry name" value="SIS"/>
    <property type="match status" value="1"/>
</dbReference>
<dbReference type="GO" id="GO:0004347">
    <property type="term" value="F:glucose-6-phosphate isomerase activity"/>
    <property type="evidence" value="ECO:0007669"/>
    <property type="project" value="InterPro"/>
</dbReference>
<organism evidence="4 5">
    <name type="scientific">Candidatus Liptonbacteria bacterium RIFCSPLOWO2_01_FULL_52_25</name>
    <dbReference type="NCBI Taxonomy" id="1798650"/>
    <lineage>
        <taxon>Bacteria</taxon>
        <taxon>Candidatus Liptoniibacteriota</taxon>
    </lineage>
</organism>
<dbReference type="Proteomes" id="UP000178880">
    <property type="component" value="Unassembled WGS sequence"/>
</dbReference>
<dbReference type="InterPro" id="IPR001347">
    <property type="entry name" value="SIS_dom"/>
</dbReference>
<evidence type="ECO:0000256" key="2">
    <source>
        <dbReference type="ARBA" id="ARBA00023235"/>
    </source>
</evidence>
<keyword evidence="2" id="KW-0413">Isomerase</keyword>
<feature type="domain" description="SIS" evidence="3">
    <location>
        <begin position="25"/>
        <end position="154"/>
    </location>
</feature>
<dbReference type="Gene3D" id="3.40.50.10490">
    <property type="entry name" value="Glucose-6-phosphate isomerase like protein, domain 1"/>
    <property type="match status" value="2"/>
</dbReference>
<dbReference type="EMBL" id="MHLA01000014">
    <property type="protein sequence ID" value="OGY99576.1"/>
    <property type="molecule type" value="Genomic_DNA"/>
</dbReference>
<evidence type="ECO:0000313" key="4">
    <source>
        <dbReference type="EMBL" id="OGY99576.1"/>
    </source>
</evidence>
<dbReference type="GO" id="GO:0004476">
    <property type="term" value="F:mannose-6-phosphate isomerase activity"/>
    <property type="evidence" value="ECO:0007669"/>
    <property type="project" value="InterPro"/>
</dbReference>
<evidence type="ECO:0000313" key="5">
    <source>
        <dbReference type="Proteomes" id="UP000178880"/>
    </source>
</evidence>